<keyword evidence="3" id="KW-1185">Reference proteome</keyword>
<proteinExistence type="predicted"/>
<keyword evidence="1" id="KW-1133">Transmembrane helix</keyword>
<evidence type="ECO:0000256" key="1">
    <source>
        <dbReference type="SAM" id="Phobius"/>
    </source>
</evidence>
<evidence type="ECO:0000313" key="3">
    <source>
        <dbReference type="Proteomes" id="UP000037035"/>
    </source>
</evidence>
<keyword evidence="1" id="KW-0472">Membrane</keyword>
<organism evidence="2 3">
    <name type="scientific">Puccinia sorghi</name>
    <dbReference type="NCBI Taxonomy" id="27349"/>
    <lineage>
        <taxon>Eukaryota</taxon>
        <taxon>Fungi</taxon>
        <taxon>Dikarya</taxon>
        <taxon>Basidiomycota</taxon>
        <taxon>Pucciniomycotina</taxon>
        <taxon>Pucciniomycetes</taxon>
        <taxon>Pucciniales</taxon>
        <taxon>Pucciniaceae</taxon>
        <taxon>Puccinia</taxon>
    </lineage>
</organism>
<dbReference type="EMBL" id="LAVV01008381">
    <property type="protein sequence ID" value="KNZ52942.1"/>
    <property type="molecule type" value="Genomic_DNA"/>
</dbReference>
<dbReference type="AlphaFoldDB" id="A0A0L6UXK3"/>
<accession>A0A0L6UXK3</accession>
<keyword evidence="1" id="KW-0812">Transmembrane</keyword>
<dbReference type="VEuPathDB" id="FungiDB:VP01_3391g2"/>
<gene>
    <name evidence="2" type="ORF">VP01_3391g2</name>
</gene>
<comment type="caution">
    <text evidence="2">The sequence shown here is derived from an EMBL/GenBank/DDBJ whole genome shotgun (WGS) entry which is preliminary data.</text>
</comment>
<evidence type="ECO:0000313" key="2">
    <source>
        <dbReference type="EMBL" id="KNZ52942.1"/>
    </source>
</evidence>
<protein>
    <submittedName>
        <fullName evidence="2">Uncharacterized protein</fullName>
    </submittedName>
</protein>
<name>A0A0L6UXK3_9BASI</name>
<feature type="transmembrane region" description="Helical" evidence="1">
    <location>
        <begin position="94"/>
        <end position="113"/>
    </location>
</feature>
<reference evidence="2 3" key="1">
    <citation type="submission" date="2015-08" db="EMBL/GenBank/DDBJ databases">
        <title>Next Generation Sequencing and Analysis of the Genome of Puccinia sorghi L Schw, the Causal Agent of Maize Common Rust.</title>
        <authorList>
            <person name="Rochi L."/>
            <person name="Burguener G."/>
            <person name="Darino M."/>
            <person name="Turjanski A."/>
            <person name="Kreff E."/>
            <person name="Dieguez M.J."/>
            <person name="Sacco F."/>
        </authorList>
    </citation>
    <scope>NUCLEOTIDE SEQUENCE [LARGE SCALE GENOMIC DNA]</scope>
    <source>
        <strain evidence="2 3">RO10H11247</strain>
    </source>
</reference>
<dbReference type="Proteomes" id="UP000037035">
    <property type="component" value="Unassembled WGS sequence"/>
</dbReference>
<sequence>MPKKNLENVGDEIKQYASENLIGFDLAKLCLKLGPGAQQTMEKYLSHYRIKRSALICSIKEWKWEFIQFPYFSHAVVMIANWSLGEGSSACTRLLISLCSIFFFFFIMTFSWTHRLTHWKLKSSVLPKLILLLALKPGNSLLAYFYPLSIHSFLLKPNLMYLDLQPCLQLYFLHPPFNVSTFKRKTSNRDKNRRKERNRCNQNKEEVNFASNTEREMRKRHGSDLKILRKELKDCQLMGLQKVITLISVRLMILVRNLSNTNPNKNCGDRRRKNVLRSTGQRCDRAHPKSSTLSRFDVSYVVATATACLLTNNSILKDLKSYILPETIGLYYIFINNKSPTIQPQFITQLTVKINFDFSQPQIQFPIFSLLPSSENLLVNSSQQTSSWLSGWQRTPDQCYHIIHVKYTSSIPLIVACYKRTGYYPATSFLIMDVNPQKGYLDFNTGLPNQLIKVIEGGVLL</sequence>
<feature type="transmembrane region" description="Helical" evidence="1">
    <location>
        <begin position="125"/>
        <end position="146"/>
    </location>
</feature>